<dbReference type="PANTHER" id="PTHR20854:SF4">
    <property type="entry name" value="INOSITOL-1-MONOPHOSPHATASE-RELATED"/>
    <property type="match status" value="1"/>
</dbReference>
<evidence type="ECO:0000256" key="4">
    <source>
        <dbReference type="PIRSR" id="PIRSR600760-2"/>
    </source>
</evidence>
<dbReference type="PANTHER" id="PTHR20854">
    <property type="entry name" value="INOSITOL MONOPHOSPHATASE"/>
    <property type="match status" value="1"/>
</dbReference>
<dbReference type="EMBL" id="JAEUGD010000064">
    <property type="protein sequence ID" value="MBL6448614.1"/>
    <property type="molecule type" value="Genomic_DNA"/>
</dbReference>
<organism evidence="5 6">
    <name type="scientific">Fulvivirga marina</name>
    <dbReference type="NCBI Taxonomy" id="2494733"/>
    <lineage>
        <taxon>Bacteria</taxon>
        <taxon>Pseudomonadati</taxon>
        <taxon>Bacteroidota</taxon>
        <taxon>Cytophagia</taxon>
        <taxon>Cytophagales</taxon>
        <taxon>Fulvivirgaceae</taxon>
        <taxon>Fulvivirga</taxon>
    </lineage>
</organism>
<dbReference type="SUPFAM" id="SSF56655">
    <property type="entry name" value="Carbohydrate phosphatase"/>
    <property type="match status" value="1"/>
</dbReference>
<keyword evidence="6" id="KW-1185">Reference proteome</keyword>
<name>A0A937FYR2_9BACT</name>
<dbReference type="PROSITE" id="PS00629">
    <property type="entry name" value="IMP_1"/>
    <property type="match status" value="1"/>
</dbReference>
<dbReference type="GO" id="GO:0007165">
    <property type="term" value="P:signal transduction"/>
    <property type="evidence" value="ECO:0007669"/>
    <property type="project" value="TreeGrafter"/>
</dbReference>
<dbReference type="RefSeq" id="WP_202858149.1">
    <property type="nucleotide sequence ID" value="NZ_JAEUGD010000064.1"/>
</dbReference>
<dbReference type="AlphaFoldDB" id="A0A937FYR2"/>
<evidence type="ECO:0000313" key="5">
    <source>
        <dbReference type="EMBL" id="MBL6448614.1"/>
    </source>
</evidence>
<dbReference type="PRINTS" id="PR00377">
    <property type="entry name" value="IMPHPHTASES"/>
</dbReference>
<feature type="binding site" evidence="4">
    <location>
        <position position="79"/>
    </location>
    <ligand>
        <name>Mg(2+)</name>
        <dbReference type="ChEBI" id="CHEBI:18420"/>
        <label>1</label>
        <note>catalytic</note>
    </ligand>
</feature>
<evidence type="ECO:0000256" key="1">
    <source>
        <dbReference type="ARBA" id="ARBA00022723"/>
    </source>
</evidence>
<dbReference type="GO" id="GO:0008934">
    <property type="term" value="F:inositol monophosphate 1-phosphatase activity"/>
    <property type="evidence" value="ECO:0007669"/>
    <property type="project" value="TreeGrafter"/>
</dbReference>
<feature type="binding site" evidence="4">
    <location>
        <position position="100"/>
    </location>
    <ligand>
        <name>Mg(2+)</name>
        <dbReference type="ChEBI" id="CHEBI:18420"/>
        <label>1</label>
        <note>catalytic</note>
    </ligand>
</feature>
<dbReference type="Pfam" id="PF00459">
    <property type="entry name" value="Inositol_P"/>
    <property type="match status" value="1"/>
</dbReference>
<dbReference type="InterPro" id="IPR020583">
    <property type="entry name" value="Inositol_monoP_metal-BS"/>
</dbReference>
<gene>
    <name evidence="5" type="ORF">JMN32_20045</name>
</gene>
<evidence type="ECO:0000256" key="2">
    <source>
        <dbReference type="ARBA" id="ARBA00022801"/>
    </source>
</evidence>
<sequence>MILREEELKSLCQTATTAALAAGEYIQSQFNKHYTKTHKAGGNSLASQVVTDIDVRAQEIILKHLGNATQNYDFGLLTEETADDQSRGEKRYFWCIDPMDGTLPFTEKRTGYAVSISLITNGGDPVIGVVYVPDLAACYTSIKGSGVWLNHRPYVREKAANDTIHIFMDRSLQSEVYFDLVSNWLSEWAATHKTGIKYHSGFGAVRNALGAMTSGIGCYFKFPKQQKGGGSIWDFAATRLFFEELGLLVSNAQGKRLHLNNPKTTFMHEVGILYTTHTDLSDFIISVGQQVGDR</sequence>
<dbReference type="GO" id="GO:0046872">
    <property type="term" value="F:metal ion binding"/>
    <property type="evidence" value="ECO:0007669"/>
    <property type="project" value="UniProtKB-KW"/>
</dbReference>
<comment type="caution">
    <text evidence="5">The sequence shown here is derived from an EMBL/GenBank/DDBJ whole genome shotgun (WGS) entry which is preliminary data.</text>
</comment>
<dbReference type="Proteomes" id="UP000614216">
    <property type="component" value="Unassembled WGS sequence"/>
</dbReference>
<dbReference type="Gene3D" id="3.40.190.80">
    <property type="match status" value="1"/>
</dbReference>
<feature type="binding site" evidence="4">
    <location>
        <position position="234"/>
    </location>
    <ligand>
        <name>Mg(2+)</name>
        <dbReference type="ChEBI" id="CHEBI:18420"/>
        <label>1</label>
        <note>catalytic</note>
    </ligand>
</feature>
<dbReference type="Gene3D" id="3.30.540.10">
    <property type="entry name" value="Fructose-1,6-Bisphosphatase, subunit A, domain 1"/>
    <property type="match status" value="1"/>
</dbReference>
<dbReference type="InterPro" id="IPR000760">
    <property type="entry name" value="Inositol_monophosphatase-like"/>
</dbReference>
<dbReference type="GO" id="GO:0006020">
    <property type="term" value="P:inositol metabolic process"/>
    <property type="evidence" value="ECO:0007669"/>
    <property type="project" value="TreeGrafter"/>
</dbReference>
<evidence type="ECO:0000256" key="3">
    <source>
        <dbReference type="ARBA" id="ARBA00022842"/>
    </source>
</evidence>
<keyword evidence="1 4" id="KW-0479">Metal-binding</keyword>
<keyword evidence="2" id="KW-0378">Hydrolase</keyword>
<reference evidence="5" key="1">
    <citation type="submission" date="2021-01" db="EMBL/GenBank/DDBJ databases">
        <title>Fulvivirga kasyanovii gen. nov., sp nov., a novel member of the phylum Bacteroidetes isolated from seawater in a mussel farm.</title>
        <authorList>
            <person name="Zhao L.-H."/>
            <person name="Wang Z.-J."/>
        </authorList>
    </citation>
    <scope>NUCLEOTIDE SEQUENCE</scope>
    <source>
        <strain evidence="5">29W222</strain>
    </source>
</reference>
<proteinExistence type="predicted"/>
<protein>
    <submittedName>
        <fullName evidence="5">Inositol monophosphatase</fullName>
    </submittedName>
</protein>
<comment type="cofactor">
    <cofactor evidence="4">
        <name>Mg(2+)</name>
        <dbReference type="ChEBI" id="CHEBI:18420"/>
    </cofactor>
</comment>
<evidence type="ECO:0000313" key="6">
    <source>
        <dbReference type="Proteomes" id="UP000614216"/>
    </source>
</evidence>
<feature type="binding site" evidence="4">
    <location>
        <position position="97"/>
    </location>
    <ligand>
        <name>Mg(2+)</name>
        <dbReference type="ChEBI" id="CHEBI:18420"/>
        <label>1</label>
        <note>catalytic</note>
    </ligand>
</feature>
<keyword evidence="3 4" id="KW-0460">Magnesium</keyword>
<accession>A0A937FYR2</accession>